<protein>
    <recommendedName>
        <fullName evidence="1">Heterokaryon incompatibility domain-containing protein</fullName>
    </recommendedName>
</protein>
<dbReference type="PANTHER" id="PTHR24148">
    <property type="entry name" value="ANKYRIN REPEAT DOMAIN-CONTAINING PROTEIN 39 HOMOLOG-RELATED"/>
    <property type="match status" value="1"/>
</dbReference>
<dbReference type="EMBL" id="KL648405">
    <property type="protein sequence ID" value="KEY70843.1"/>
    <property type="molecule type" value="Genomic_DNA"/>
</dbReference>
<accession>A0A084AZW4</accession>
<gene>
    <name evidence="2" type="ORF">S7711_08541</name>
</gene>
<dbReference type="Proteomes" id="UP000028045">
    <property type="component" value="Unassembled WGS sequence"/>
</dbReference>
<reference evidence="2 3" key="1">
    <citation type="journal article" date="2014" name="BMC Genomics">
        <title>Comparative genome sequencing reveals chemotype-specific gene clusters in the toxigenic black mold Stachybotrys.</title>
        <authorList>
            <person name="Semeiks J."/>
            <person name="Borek D."/>
            <person name="Otwinowski Z."/>
            <person name="Grishin N.V."/>
        </authorList>
    </citation>
    <scope>NUCLEOTIDE SEQUENCE [LARGE SCALE GENOMIC DNA]</scope>
    <source>
        <strain evidence="3">CBS 109288 / IBT 7711</strain>
    </source>
</reference>
<dbReference type="InterPro" id="IPR052895">
    <property type="entry name" value="HetReg/Transcr_Mod"/>
</dbReference>
<dbReference type="Pfam" id="PF06985">
    <property type="entry name" value="HET"/>
    <property type="match status" value="1"/>
</dbReference>
<evidence type="ECO:0000313" key="2">
    <source>
        <dbReference type="EMBL" id="KEY70843.1"/>
    </source>
</evidence>
<dbReference type="OrthoDB" id="194358at2759"/>
<dbReference type="PANTHER" id="PTHR24148:SF64">
    <property type="entry name" value="HETEROKARYON INCOMPATIBILITY DOMAIN-CONTAINING PROTEIN"/>
    <property type="match status" value="1"/>
</dbReference>
<dbReference type="HOGENOM" id="CLU_004184_6_0_1"/>
<sequence length="263" mass="30380">MAKLKQFQYDALSDASSSRLIKLLPARRQESTIRIELSEFHFGSTVEYEALSYTWDNQRPTKEVICNGTALRVTENIFRALQRLRSSFGKHQILWIDAICINQKDDAEKAAQVSNMGSIYAHATRVNIWLSRPTPAMKSAFEYIRLTDGPKLQFPRIPNSQLPEIMEGFHQLCSHPYWTRIWTVQEVALNDKCHIYLGDLNPMKCLSFTVMLHEVEGYLNLIREQIVPRVPESLYPLLEERRGDFHEDERGVAPSHDEGQKST</sequence>
<organism evidence="2 3">
    <name type="scientific">Stachybotrys chartarum (strain CBS 109288 / IBT 7711)</name>
    <name type="common">Toxic black mold</name>
    <name type="synonym">Stilbospora chartarum</name>
    <dbReference type="NCBI Taxonomy" id="1280523"/>
    <lineage>
        <taxon>Eukaryota</taxon>
        <taxon>Fungi</taxon>
        <taxon>Dikarya</taxon>
        <taxon>Ascomycota</taxon>
        <taxon>Pezizomycotina</taxon>
        <taxon>Sordariomycetes</taxon>
        <taxon>Hypocreomycetidae</taxon>
        <taxon>Hypocreales</taxon>
        <taxon>Stachybotryaceae</taxon>
        <taxon>Stachybotrys</taxon>
    </lineage>
</organism>
<feature type="domain" description="Heterokaryon incompatibility" evidence="1">
    <location>
        <begin position="48"/>
        <end position="186"/>
    </location>
</feature>
<name>A0A084AZW4_STACB</name>
<evidence type="ECO:0000259" key="1">
    <source>
        <dbReference type="Pfam" id="PF06985"/>
    </source>
</evidence>
<evidence type="ECO:0000313" key="3">
    <source>
        <dbReference type="Proteomes" id="UP000028045"/>
    </source>
</evidence>
<dbReference type="InterPro" id="IPR010730">
    <property type="entry name" value="HET"/>
</dbReference>
<dbReference type="AlphaFoldDB" id="A0A084AZW4"/>
<keyword evidence="3" id="KW-1185">Reference proteome</keyword>
<proteinExistence type="predicted"/>